<comment type="caution">
    <text evidence="2">The sequence shown here is derived from an EMBL/GenBank/DDBJ whole genome shotgun (WGS) entry which is preliminary data.</text>
</comment>
<feature type="region of interest" description="Disordered" evidence="1">
    <location>
        <begin position="1"/>
        <end position="40"/>
    </location>
</feature>
<gene>
    <name evidence="2" type="ORF">CROQUDRAFT_98765</name>
</gene>
<name>A0A9P6NBX4_9BASI</name>
<accession>A0A9P6NBX4</accession>
<protein>
    <submittedName>
        <fullName evidence="2">Uncharacterized protein</fullName>
    </submittedName>
</protein>
<dbReference type="Proteomes" id="UP000886653">
    <property type="component" value="Unassembled WGS sequence"/>
</dbReference>
<organism evidence="2 3">
    <name type="scientific">Cronartium quercuum f. sp. fusiforme G11</name>
    <dbReference type="NCBI Taxonomy" id="708437"/>
    <lineage>
        <taxon>Eukaryota</taxon>
        <taxon>Fungi</taxon>
        <taxon>Dikarya</taxon>
        <taxon>Basidiomycota</taxon>
        <taxon>Pucciniomycotina</taxon>
        <taxon>Pucciniomycetes</taxon>
        <taxon>Pucciniales</taxon>
        <taxon>Coleosporiaceae</taxon>
        <taxon>Cronartium</taxon>
    </lineage>
</organism>
<feature type="compositionally biased region" description="Low complexity" evidence="1">
    <location>
        <begin position="21"/>
        <end position="33"/>
    </location>
</feature>
<reference evidence="2" key="1">
    <citation type="submission" date="2013-11" db="EMBL/GenBank/DDBJ databases">
        <title>Genome sequence of the fusiform rust pathogen reveals effectors for host alternation and coevolution with pine.</title>
        <authorList>
            <consortium name="DOE Joint Genome Institute"/>
            <person name="Smith K."/>
            <person name="Pendleton A."/>
            <person name="Kubisiak T."/>
            <person name="Anderson C."/>
            <person name="Salamov A."/>
            <person name="Aerts A."/>
            <person name="Riley R."/>
            <person name="Clum A."/>
            <person name="Lindquist E."/>
            <person name="Ence D."/>
            <person name="Campbell M."/>
            <person name="Kronenberg Z."/>
            <person name="Feau N."/>
            <person name="Dhillon B."/>
            <person name="Hamelin R."/>
            <person name="Burleigh J."/>
            <person name="Smith J."/>
            <person name="Yandell M."/>
            <person name="Nelson C."/>
            <person name="Grigoriev I."/>
            <person name="Davis J."/>
        </authorList>
    </citation>
    <scope>NUCLEOTIDE SEQUENCE</scope>
    <source>
        <strain evidence="2">G11</strain>
    </source>
</reference>
<dbReference type="AlphaFoldDB" id="A0A9P6NBX4"/>
<sequence length="175" mass="19406">MPPPAPLDPRQTRTPSADNLMDMMDSIDASDASNTHTKRQNWADEVVEAEATRSHPVEDDLMEAWLEATKHTNSDRNVVLVPTVIKLVTALLRKVTIALKDAHQAHQRVDHLEVKLAELANKPHPLPPRPTTWATVTRQTRPNLPLGMRTDANPAPLIPPPPKTINEFKASALVI</sequence>
<dbReference type="EMBL" id="MU167386">
    <property type="protein sequence ID" value="KAG0141437.1"/>
    <property type="molecule type" value="Genomic_DNA"/>
</dbReference>
<evidence type="ECO:0000256" key="1">
    <source>
        <dbReference type="SAM" id="MobiDB-lite"/>
    </source>
</evidence>
<keyword evidence="3" id="KW-1185">Reference proteome</keyword>
<evidence type="ECO:0000313" key="3">
    <source>
        <dbReference type="Proteomes" id="UP000886653"/>
    </source>
</evidence>
<proteinExistence type="predicted"/>
<feature type="region of interest" description="Disordered" evidence="1">
    <location>
        <begin position="143"/>
        <end position="162"/>
    </location>
</feature>
<evidence type="ECO:0000313" key="2">
    <source>
        <dbReference type="EMBL" id="KAG0141437.1"/>
    </source>
</evidence>